<evidence type="ECO:0000256" key="6">
    <source>
        <dbReference type="ARBA" id="ARBA00022695"/>
    </source>
</evidence>
<comment type="subunit">
    <text evidence="11">Homodimer. The RNAP catalytic core consists of 2 alpha, 1 beta, 1 beta' and 1 omega subunit. When a sigma factor is associated with the core the holoenzyme is formed, which can initiate transcription.</text>
</comment>
<dbReference type="InterPro" id="IPR011262">
    <property type="entry name" value="DNA-dir_RNA_pol_insert"/>
</dbReference>
<dbReference type="Proteomes" id="UP000317778">
    <property type="component" value="Unassembled WGS sequence"/>
</dbReference>
<comment type="similarity">
    <text evidence="1 11">Belongs to the RNA polymerase alpha chain family.</text>
</comment>
<dbReference type="CDD" id="cd06928">
    <property type="entry name" value="RNAP_alpha_NTD"/>
    <property type="match status" value="1"/>
</dbReference>
<dbReference type="GO" id="GO:0046983">
    <property type="term" value="F:protein dimerization activity"/>
    <property type="evidence" value="ECO:0007669"/>
    <property type="project" value="InterPro"/>
</dbReference>
<dbReference type="InterPro" id="IPR011773">
    <property type="entry name" value="DNA-dir_RpoA"/>
</dbReference>
<keyword evidence="4 11" id="KW-0240">DNA-directed RNA polymerase</keyword>
<comment type="catalytic activity">
    <reaction evidence="10 11">
        <text>RNA(n) + a ribonucleoside 5'-triphosphate = RNA(n+1) + diphosphate</text>
        <dbReference type="Rhea" id="RHEA:21248"/>
        <dbReference type="Rhea" id="RHEA-COMP:14527"/>
        <dbReference type="Rhea" id="RHEA-COMP:17342"/>
        <dbReference type="ChEBI" id="CHEBI:33019"/>
        <dbReference type="ChEBI" id="CHEBI:61557"/>
        <dbReference type="ChEBI" id="CHEBI:140395"/>
        <dbReference type="EC" id="2.7.7.6"/>
    </reaction>
</comment>
<feature type="region of interest" description="Alpha C-terminal domain (alpha-CTD)" evidence="11">
    <location>
        <begin position="255"/>
        <end position="336"/>
    </location>
</feature>
<evidence type="ECO:0000256" key="8">
    <source>
        <dbReference type="ARBA" id="ARBA00032524"/>
    </source>
</evidence>
<dbReference type="InterPro" id="IPR011263">
    <property type="entry name" value="DNA-dir_RNA_pol_RpoA/D/Rpb3"/>
</dbReference>
<dbReference type="SUPFAM" id="SSF56553">
    <property type="entry name" value="Insert subdomain of RNA polymerase alpha subunit"/>
    <property type="match status" value="1"/>
</dbReference>
<dbReference type="EMBL" id="NJBO01000012">
    <property type="protein sequence ID" value="TKJ41963.1"/>
    <property type="molecule type" value="Genomic_DNA"/>
</dbReference>
<keyword evidence="6 11" id="KW-0548">Nucleotidyltransferase</keyword>
<dbReference type="GO" id="GO:0003677">
    <property type="term" value="F:DNA binding"/>
    <property type="evidence" value="ECO:0007669"/>
    <property type="project" value="UniProtKB-UniRule"/>
</dbReference>
<evidence type="ECO:0000256" key="7">
    <source>
        <dbReference type="ARBA" id="ARBA00023163"/>
    </source>
</evidence>
<dbReference type="Pfam" id="PF01193">
    <property type="entry name" value="RNA_pol_L"/>
    <property type="match status" value="1"/>
</dbReference>
<dbReference type="Gene3D" id="2.170.120.12">
    <property type="entry name" value="DNA-directed RNA polymerase, insert domain"/>
    <property type="match status" value="1"/>
</dbReference>
<dbReference type="InterPro" id="IPR036643">
    <property type="entry name" value="RNApol_insert_sf"/>
</dbReference>
<dbReference type="EC" id="2.7.7.6" evidence="2 11"/>
<evidence type="ECO:0000256" key="1">
    <source>
        <dbReference type="ARBA" id="ARBA00007123"/>
    </source>
</evidence>
<dbReference type="Pfam" id="PF01000">
    <property type="entry name" value="RNA_pol_A_bac"/>
    <property type="match status" value="1"/>
</dbReference>
<name>A0A532V436_UNCT6</name>
<accession>A0A532V436</accession>
<dbReference type="Gene3D" id="3.30.1360.10">
    <property type="entry name" value="RNA polymerase, RBP11-like subunit"/>
    <property type="match status" value="1"/>
</dbReference>
<dbReference type="SUPFAM" id="SSF55257">
    <property type="entry name" value="RBP11-like subunits of RNA polymerase"/>
    <property type="match status" value="1"/>
</dbReference>
<evidence type="ECO:0000259" key="13">
    <source>
        <dbReference type="SMART" id="SM00662"/>
    </source>
</evidence>
<organism evidence="14 15">
    <name type="scientific">candidate division TA06 bacterium B3_TA06</name>
    <dbReference type="NCBI Taxonomy" id="2012487"/>
    <lineage>
        <taxon>Bacteria</taxon>
        <taxon>Bacteria division TA06</taxon>
    </lineage>
</organism>
<feature type="domain" description="DNA-directed RNA polymerase RpoA/D/Rpb3-type" evidence="13">
    <location>
        <begin position="29"/>
        <end position="239"/>
    </location>
</feature>
<evidence type="ECO:0000256" key="9">
    <source>
        <dbReference type="ARBA" id="ARBA00033070"/>
    </source>
</evidence>
<dbReference type="GO" id="GO:0000428">
    <property type="term" value="C:DNA-directed RNA polymerase complex"/>
    <property type="evidence" value="ECO:0007669"/>
    <property type="project" value="UniProtKB-KW"/>
</dbReference>
<dbReference type="GO" id="GO:0003899">
    <property type="term" value="F:DNA-directed RNA polymerase activity"/>
    <property type="evidence" value="ECO:0007669"/>
    <property type="project" value="UniProtKB-UniRule"/>
</dbReference>
<protein>
    <recommendedName>
        <fullName evidence="3 11">DNA-directed RNA polymerase subunit alpha</fullName>
        <shortName evidence="11">RNAP subunit alpha</shortName>
        <ecNumber evidence="2 11">2.7.7.6</ecNumber>
    </recommendedName>
    <alternativeName>
        <fullName evidence="9 11">RNA polymerase subunit alpha</fullName>
    </alternativeName>
    <alternativeName>
        <fullName evidence="8 11">Transcriptase subunit alpha</fullName>
    </alternativeName>
</protein>
<comment type="function">
    <text evidence="11">DNA-dependent RNA polymerase catalyzes the transcription of DNA into RNA using the four ribonucleoside triphosphates as substrates.</text>
</comment>
<feature type="region of interest" description="Alpha N-terminal domain (alpha-NTD)" evidence="11">
    <location>
        <begin position="1"/>
        <end position="243"/>
    </location>
</feature>
<evidence type="ECO:0000256" key="4">
    <source>
        <dbReference type="ARBA" id="ARBA00022478"/>
    </source>
</evidence>
<evidence type="ECO:0000256" key="10">
    <source>
        <dbReference type="ARBA" id="ARBA00048552"/>
    </source>
</evidence>
<dbReference type="HAMAP" id="MF_00059">
    <property type="entry name" value="RNApol_bact_RpoA"/>
    <property type="match status" value="1"/>
</dbReference>
<dbReference type="InterPro" id="IPR036603">
    <property type="entry name" value="RBP11-like"/>
</dbReference>
<dbReference type="NCBIfam" id="TIGR02027">
    <property type="entry name" value="rpoA"/>
    <property type="match status" value="1"/>
</dbReference>
<dbReference type="AlphaFoldDB" id="A0A532V436"/>
<evidence type="ECO:0000256" key="3">
    <source>
        <dbReference type="ARBA" id="ARBA00015972"/>
    </source>
</evidence>
<comment type="caution">
    <text evidence="14">The sequence shown here is derived from an EMBL/GenBank/DDBJ whole genome shotgun (WGS) entry which is preliminary data.</text>
</comment>
<sequence length="336" mass="37399">MEGLVSERTRFIKIAEAVAVDRETLTDTFGRFTLSPLARGWGWTMGTVLRRAMLSSVEGAAPTQLRIDGVIHEFSSIDGVLEDVPLIVLNVKKLRFKLEGVDFEYARLHAAEPREYTGADLELPPNLELVNTDTPILTLSAKDRPVHMEIKVERGRGYESQELVKKRSPAEPSGTIFLDAFYSPVRQVKIDVANVRYGERTDYEQVVFEVATDGSVTPEETLVQTAELLRSHVEALSKIIDPQASLAESGEAEESTWNEVLVESLDVPQTVKKALADHGIKTVAELVGYTEEEIKEWGDIKPRSFSTLRSRLKGIGAEFAKQPTEEETKEGNKDEA</sequence>
<evidence type="ECO:0000256" key="5">
    <source>
        <dbReference type="ARBA" id="ARBA00022679"/>
    </source>
</evidence>
<reference evidence="14 15" key="1">
    <citation type="submission" date="2017-06" db="EMBL/GenBank/DDBJ databases">
        <title>Novel microbial phyla capable of carbon fixation and sulfur reduction in deep-sea sediments.</title>
        <authorList>
            <person name="Huang J."/>
            <person name="Baker B."/>
            <person name="Wang Y."/>
        </authorList>
    </citation>
    <scope>NUCLEOTIDE SEQUENCE [LARGE SCALE GENOMIC DNA]</scope>
    <source>
        <strain evidence="14">B3_TA06</strain>
    </source>
</reference>
<evidence type="ECO:0000313" key="14">
    <source>
        <dbReference type="EMBL" id="TKJ41963.1"/>
    </source>
</evidence>
<dbReference type="GO" id="GO:0005737">
    <property type="term" value="C:cytoplasm"/>
    <property type="evidence" value="ECO:0007669"/>
    <property type="project" value="UniProtKB-ARBA"/>
</dbReference>
<gene>
    <name evidence="11 14" type="primary">rpoA</name>
    <name evidence="14" type="ORF">CEE36_07880</name>
</gene>
<feature type="region of interest" description="Disordered" evidence="12">
    <location>
        <begin position="316"/>
        <end position="336"/>
    </location>
</feature>
<evidence type="ECO:0000313" key="15">
    <source>
        <dbReference type="Proteomes" id="UP000317778"/>
    </source>
</evidence>
<evidence type="ECO:0000256" key="12">
    <source>
        <dbReference type="SAM" id="MobiDB-lite"/>
    </source>
</evidence>
<keyword evidence="7 11" id="KW-0804">Transcription</keyword>
<keyword evidence="5 11" id="KW-0808">Transferase</keyword>
<dbReference type="FunFam" id="2.170.120.12:FF:000001">
    <property type="entry name" value="DNA-directed RNA polymerase subunit alpha"/>
    <property type="match status" value="1"/>
</dbReference>
<dbReference type="SMART" id="SM00662">
    <property type="entry name" value="RPOLD"/>
    <property type="match status" value="1"/>
</dbReference>
<evidence type="ECO:0000256" key="11">
    <source>
        <dbReference type="HAMAP-Rule" id="MF_00059"/>
    </source>
</evidence>
<proteinExistence type="inferred from homology"/>
<dbReference type="SUPFAM" id="SSF47789">
    <property type="entry name" value="C-terminal domain of RNA polymerase alpha subunit"/>
    <property type="match status" value="1"/>
</dbReference>
<feature type="compositionally biased region" description="Basic and acidic residues" evidence="12">
    <location>
        <begin position="323"/>
        <end position="336"/>
    </location>
</feature>
<comment type="domain">
    <text evidence="11">The N-terminal domain is essential for RNAP assembly and basal transcription, whereas the C-terminal domain is involved in interaction with transcriptional regulators and with upstream promoter elements.</text>
</comment>
<evidence type="ECO:0000256" key="2">
    <source>
        <dbReference type="ARBA" id="ARBA00012418"/>
    </source>
</evidence>
<dbReference type="Gene3D" id="1.10.150.20">
    <property type="entry name" value="5' to 3' exonuclease, C-terminal subdomain"/>
    <property type="match status" value="1"/>
</dbReference>
<dbReference type="GO" id="GO:0006351">
    <property type="term" value="P:DNA-templated transcription"/>
    <property type="evidence" value="ECO:0007669"/>
    <property type="project" value="UniProtKB-UniRule"/>
</dbReference>